<name>A0AB34JQ02_PRYPA</name>
<gene>
    <name evidence="2" type="ORF">AB1Y20_018925</name>
</gene>
<protein>
    <submittedName>
        <fullName evidence="2">Uncharacterized protein</fullName>
    </submittedName>
</protein>
<organism evidence="2 3">
    <name type="scientific">Prymnesium parvum</name>
    <name type="common">Toxic golden alga</name>
    <dbReference type="NCBI Taxonomy" id="97485"/>
    <lineage>
        <taxon>Eukaryota</taxon>
        <taxon>Haptista</taxon>
        <taxon>Haptophyta</taxon>
        <taxon>Prymnesiophyceae</taxon>
        <taxon>Prymnesiales</taxon>
        <taxon>Prymnesiaceae</taxon>
        <taxon>Prymnesium</taxon>
    </lineage>
</organism>
<reference evidence="2 3" key="1">
    <citation type="journal article" date="2024" name="Science">
        <title>Giant polyketide synthase enzymes in the biosynthesis of giant marine polyether toxins.</title>
        <authorList>
            <person name="Fallon T.R."/>
            <person name="Shende V.V."/>
            <person name="Wierzbicki I.H."/>
            <person name="Pendleton A.L."/>
            <person name="Watervoot N.F."/>
            <person name="Auber R.P."/>
            <person name="Gonzalez D.J."/>
            <person name="Wisecaver J.H."/>
            <person name="Moore B.S."/>
        </authorList>
    </citation>
    <scope>NUCLEOTIDE SEQUENCE [LARGE SCALE GENOMIC DNA]</scope>
    <source>
        <strain evidence="2 3">12B1</strain>
    </source>
</reference>
<sequence>MRSTTPRLALLLLLPTLAATQRSSCGPPSSAAALHAAGYAPDHLNYLCTNWTRPTPLPCSPARTGWQPRWGKRFVITAWWPPLPSDYEAYADAGFNLALLRGDTWLNRAQEQAYAEGRGPEWHATHDGLFEAVLEESRLLAEKGVMSVFTQVQLVGDQQPRATQAYGNRTGGVVRAGSNITTHAYQSFKNHFDTGDVRSYMETVPEVEYFLSELERRNISHRFGGLFLADDTVTQASQEPSHDA</sequence>
<dbReference type="EMBL" id="JBGBPQ010000005">
    <property type="protein sequence ID" value="KAL1524010.1"/>
    <property type="molecule type" value="Genomic_DNA"/>
</dbReference>
<keyword evidence="1" id="KW-0732">Signal</keyword>
<evidence type="ECO:0000256" key="1">
    <source>
        <dbReference type="SAM" id="SignalP"/>
    </source>
</evidence>
<accession>A0AB34JQ02</accession>
<dbReference type="Proteomes" id="UP001515480">
    <property type="component" value="Unassembled WGS sequence"/>
</dbReference>
<feature type="signal peptide" evidence="1">
    <location>
        <begin position="1"/>
        <end position="20"/>
    </location>
</feature>
<feature type="chain" id="PRO_5044344124" evidence="1">
    <location>
        <begin position="21"/>
        <end position="244"/>
    </location>
</feature>
<proteinExistence type="predicted"/>
<comment type="caution">
    <text evidence="2">The sequence shown here is derived from an EMBL/GenBank/DDBJ whole genome shotgun (WGS) entry which is preliminary data.</text>
</comment>
<evidence type="ECO:0000313" key="2">
    <source>
        <dbReference type="EMBL" id="KAL1524010.1"/>
    </source>
</evidence>
<dbReference type="AlphaFoldDB" id="A0AB34JQ02"/>
<evidence type="ECO:0000313" key="3">
    <source>
        <dbReference type="Proteomes" id="UP001515480"/>
    </source>
</evidence>
<keyword evidence="3" id="KW-1185">Reference proteome</keyword>